<evidence type="ECO:0000313" key="1">
    <source>
        <dbReference type="EMBL" id="KAE8407293.1"/>
    </source>
</evidence>
<gene>
    <name evidence="1" type="ORF">BDV37DRAFT_241468</name>
</gene>
<proteinExistence type="predicted"/>
<evidence type="ECO:0008006" key="3">
    <source>
        <dbReference type="Google" id="ProtNLM"/>
    </source>
</evidence>
<dbReference type="AlphaFoldDB" id="A0A5N7DMP7"/>
<dbReference type="OrthoDB" id="37537at2759"/>
<dbReference type="GeneID" id="43665876"/>
<dbReference type="RefSeq" id="XP_031944612.1">
    <property type="nucleotide sequence ID" value="XM_032081185.1"/>
</dbReference>
<keyword evidence="2" id="KW-1185">Reference proteome</keyword>
<dbReference type="EMBL" id="ML736749">
    <property type="protein sequence ID" value="KAE8407293.1"/>
    <property type="molecule type" value="Genomic_DNA"/>
</dbReference>
<sequence>MLVKIVLNFQINWTRMLSRRPRMPAIILISGATTAERVKENSKLIGTPDEEVAEIEAILAKVHSDWWTIPQDHSDQYYIGYEGCLSAG</sequence>
<evidence type="ECO:0000313" key="2">
    <source>
        <dbReference type="Proteomes" id="UP000325579"/>
    </source>
</evidence>
<protein>
    <recommendedName>
        <fullName evidence="3">NADP-dependent oxidoreductase domain-containing protein</fullName>
    </recommendedName>
</protein>
<organism evidence="1 2">
    <name type="scientific">Aspergillus pseudonomiae</name>
    <dbReference type="NCBI Taxonomy" id="1506151"/>
    <lineage>
        <taxon>Eukaryota</taxon>
        <taxon>Fungi</taxon>
        <taxon>Dikarya</taxon>
        <taxon>Ascomycota</taxon>
        <taxon>Pezizomycotina</taxon>
        <taxon>Eurotiomycetes</taxon>
        <taxon>Eurotiomycetidae</taxon>
        <taxon>Eurotiales</taxon>
        <taxon>Aspergillaceae</taxon>
        <taxon>Aspergillus</taxon>
        <taxon>Aspergillus subgen. Circumdati</taxon>
    </lineage>
</organism>
<reference evidence="1 2" key="1">
    <citation type="submission" date="2019-04" db="EMBL/GenBank/DDBJ databases">
        <authorList>
            <consortium name="DOE Joint Genome Institute"/>
            <person name="Mondo S."/>
            <person name="Kjaerbolling I."/>
            <person name="Vesth T."/>
            <person name="Frisvad J.C."/>
            <person name="Nybo J.L."/>
            <person name="Theobald S."/>
            <person name="Kildgaard S."/>
            <person name="Isbrandt T."/>
            <person name="Kuo A."/>
            <person name="Sato A."/>
            <person name="Lyhne E.K."/>
            <person name="Kogle M.E."/>
            <person name="Wiebenga A."/>
            <person name="Kun R.S."/>
            <person name="Lubbers R.J."/>
            <person name="Makela M.R."/>
            <person name="Barry K."/>
            <person name="Chovatia M."/>
            <person name="Clum A."/>
            <person name="Daum C."/>
            <person name="Haridas S."/>
            <person name="He G."/>
            <person name="LaButti K."/>
            <person name="Lipzen A."/>
            <person name="Riley R."/>
            <person name="Salamov A."/>
            <person name="Simmons B.A."/>
            <person name="Magnuson J.K."/>
            <person name="Henrissat B."/>
            <person name="Mortensen U.H."/>
            <person name="Larsen T.O."/>
            <person name="Devries R.P."/>
            <person name="Grigoriev I.V."/>
            <person name="Machida M."/>
            <person name="Baker S.E."/>
            <person name="Andersen M.R."/>
            <person name="Cantor M.N."/>
            <person name="Hua S.X."/>
        </authorList>
    </citation>
    <scope>NUCLEOTIDE SEQUENCE [LARGE SCALE GENOMIC DNA]</scope>
    <source>
        <strain evidence="1 2">CBS 119388</strain>
    </source>
</reference>
<name>A0A5N7DMP7_9EURO</name>
<accession>A0A5N7DMP7</accession>
<dbReference type="Proteomes" id="UP000325579">
    <property type="component" value="Unassembled WGS sequence"/>
</dbReference>